<dbReference type="SUPFAM" id="SSF56281">
    <property type="entry name" value="Metallo-hydrolase/oxidoreductase"/>
    <property type="match status" value="1"/>
</dbReference>
<evidence type="ECO:0000256" key="2">
    <source>
        <dbReference type="ARBA" id="ARBA00022723"/>
    </source>
</evidence>
<dbReference type="CDD" id="cd07742">
    <property type="entry name" value="metallo-hydrolase-like_MBL-fold"/>
    <property type="match status" value="1"/>
</dbReference>
<gene>
    <name evidence="6" type="ORF">GCM10023144_08800</name>
</gene>
<dbReference type="Pfam" id="PF00753">
    <property type="entry name" value="Lactamase_B"/>
    <property type="match status" value="1"/>
</dbReference>
<proteinExistence type="inferred from homology"/>
<dbReference type="RefSeq" id="WP_345246723.1">
    <property type="nucleotide sequence ID" value="NZ_BAABFO010000003.1"/>
</dbReference>
<comment type="similarity">
    <text evidence="1">Belongs to the metallo-beta-lactamase superfamily.</text>
</comment>
<keyword evidence="7" id="KW-1185">Reference proteome</keyword>
<dbReference type="Proteomes" id="UP001501671">
    <property type="component" value="Unassembled WGS sequence"/>
</dbReference>
<dbReference type="PANTHER" id="PTHR42978:SF3">
    <property type="entry name" value="BLR3078 PROTEIN"/>
    <property type="match status" value="1"/>
</dbReference>
<accession>A0ABP8GKA8</accession>
<keyword evidence="4" id="KW-0862">Zinc</keyword>
<evidence type="ECO:0000256" key="3">
    <source>
        <dbReference type="ARBA" id="ARBA00022801"/>
    </source>
</evidence>
<dbReference type="PANTHER" id="PTHR42978">
    <property type="entry name" value="QUORUM-QUENCHING LACTONASE YTNP-RELATED-RELATED"/>
    <property type="match status" value="1"/>
</dbReference>
<dbReference type="Gene3D" id="3.60.15.10">
    <property type="entry name" value="Ribonuclease Z/Hydroxyacylglutathione hydrolase-like"/>
    <property type="match status" value="1"/>
</dbReference>
<organism evidence="6 7">
    <name type="scientific">Pigmentiphaga soli</name>
    <dbReference type="NCBI Taxonomy" id="1007095"/>
    <lineage>
        <taxon>Bacteria</taxon>
        <taxon>Pseudomonadati</taxon>
        <taxon>Pseudomonadota</taxon>
        <taxon>Betaproteobacteria</taxon>
        <taxon>Burkholderiales</taxon>
        <taxon>Alcaligenaceae</taxon>
        <taxon>Pigmentiphaga</taxon>
    </lineage>
</organism>
<evidence type="ECO:0000256" key="1">
    <source>
        <dbReference type="ARBA" id="ARBA00007749"/>
    </source>
</evidence>
<evidence type="ECO:0000313" key="7">
    <source>
        <dbReference type="Proteomes" id="UP001501671"/>
    </source>
</evidence>
<comment type="caution">
    <text evidence="6">The sequence shown here is derived from an EMBL/GenBank/DDBJ whole genome shotgun (WGS) entry which is preliminary data.</text>
</comment>
<dbReference type="InterPro" id="IPR051013">
    <property type="entry name" value="MBL_superfamily_lactonases"/>
</dbReference>
<reference evidence="7" key="1">
    <citation type="journal article" date="2019" name="Int. J. Syst. Evol. Microbiol.">
        <title>The Global Catalogue of Microorganisms (GCM) 10K type strain sequencing project: providing services to taxonomists for standard genome sequencing and annotation.</title>
        <authorList>
            <consortium name="The Broad Institute Genomics Platform"/>
            <consortium name="The Broad Institute Genome Sequencing Center for Infectious Disease"/>
            <person name="Wu L."/>
            <person name="Ma J."/>
        </authorList>
    </citation>
    <scope>NUCLEOTIDE SEQUENCE [LARGE SCALE GENOMIC DNA]</scope>
    <source>
        <strain evidence="7">JCM 17666</strain>
    </source>
</reference>
<feature type="domain" description="Metallo-beta-lactamase" evidence="5">
    <location>
        <begin position="33"/>
        <end position="267"/>
    </location>
</feature>
<keyword evidence="3" id="KW-0378">Hydrolase</keyword>
<keyword evidence="2" id="KW-0479">Metal-binding</keyword>
<evidence type="ECO:0000259" key="5">
    <source>
        <dbReference type="SMART" id="SM00849"/>
    </source>
</evidence>
<evidence type="ECO:0000313" key="6">
    <source>
        <dbReference type="EMBL" id="GAA4325946.1"/>
    </source>
</evidence>
<dbReference type="InterPro" id="IPR036866">
    <property type="entry name" value="RibonucZ/Hydroxyglut_hydro"/>
</dbReference>
<dbReference type="EMBL" id="BAABFO010000003">
    <property type="protein sequence ID" value="GAA4325946.1"/>
    <property type="molecule type" value="Genomic_DNA"/>
</dbReference>
<protein>
    <submittedName>
        <fullName evidence="6">MBL fold metallo-hydrolase</fullName>
    </submittedName>
</protein>
<sequence>MRLHHLNCISTCPLGGHLMDGRADCLLCRGRLCCHCILAETPASGLVLVDTGFGLRDVHEPRTRLSAFFLAMVKPELREEMTARRQIEALGFKAEDVRHIVLTHLDFDHAGGLDDFPQATVHLMETERDAALARPTWLDRQRFRPQQWSSRPRWKVYRAGGGDRWFGFARARPLEGLPDDIALIPLTGHTLGHAGVALDGGERWLLQAGDAYFYHEEMHPDAPHCTPGLRFYQWLMEKDRRARFDNQRRLRELCRDHAEAVEVCCGHDLTEFERLAGRNAAWPASARGPRLAAAAG</sequence>
<evidence type="ECO:0000256" key="4">
    <source>
        <dbReference type="ARBA" id="ARBA00022833"/>
    </source>
</evidence>
<dbReference type="SMART" id="SM00849">
    <property type="entry name" value="Lactamase_B"/>
    <property type="match status" value="1"/>
</dbReference>
<name>A0ABP8GKA8_9BURK</name>
<dbReference type="InterPro" id="IPR001279">
    <property type="entry name" value="Metallo-B-lactamas"/>
</dbReference>